<reference evidence="1" key="1">
    <citation type="submission" date="2022-02" db="EMBL/GenBank/DDBJ databases">
        <title>Halalkalibacter sp. nov. isolated from Lonar Lake, India.</title>
        <authorList>
            <person name="Joshi A."/>
            <person name="Thite S."/>
            <person name="Lodha T."/>
        </authorList>
    </citation>
    <scope>NUCLEOTIDE SEQUENCE</scope>
    <source>
        <strain evidence="1">MEB205</strain>
    </source>
</reference>
<name>A0A9X1ZU88_9BACI</name>
<keyword evidence="2" id="KW-1185">Reference proteome</keyword>
<sequence>MLWSKPSCTFCEKEIKGDDVVFVKIRYPKQKGFTEIKAYLRNEGKFICEECFNSESK</sequence>
<organism evidence="1 2">
    <name type="scientific">Halalkalibacter alkaliphilus</name>
    <dbReference type="NCBI Taxonomy" id="2917993"/>
    <lineage>
        <taxon>Bacteria</taxon>
        <taxon>Bacillati</taxon>
        <taxon>Bacillota</taxon>
        <taxon>Bacilli</taxon>
        <taxon>Bacillales</taxon>
        <taxon>Bacillaceae</taxon>
        <taxon>Halalkalibacter</taxon>
    </lineage>
</organism>
<protein>
    <submittedName>
        <fullName evidence="1">Fe3+ hydroxamate ABC transporter substrate-binding protein</fullName>
    </submittedName>
</protein>
<dbReference type="Proteomes" id="UP001139150">
    <property type="component" value="Unassembled WGS sequence"/>
</dbReference>
<gene>
    <name evidence="1" type="ORF">MF646_00685</name>
</gene>
<dbReference type="AlphaFoldDB" id="A0A9X1ZU88"/>
<evidence type="ECO:0000313" key="2">
    <source>
        <dbReference type="Proteomes" id="UP001139150"/>
    </source>
</evidence>
<proteinExistence type="predicted"/>
<evidence type="ECO:0000313" key="1">
    <source>
        <dbReference type="EMBL" id="MCL7745624.1"/>
    </source>
</evidence>
<dbReference type="EMBL" id="JAKRYL010000001">
    <property type="protein sequence ID" value="MCL7745624.1"/>
    <property type="molecule type" value="Genomic_DNA"/>
</dbReference>
<comment type="caution">
    <text evidence="1">The sequence shown here is derived from an EMBL/GenBank/DDBJ whole genome shotgun (WGS) entry which is preliminary data.</text>
</comment>
<accession>A0A9X1ZU88</accession>